<gene>
    <name evidence="2" type="ORF">HBJ55_21840</name>
</gene>
<evidence type="ECO:0000313" key="3">
    <source>
        <dbReference type="Proteomes" id="UP001318321"/>
    </source>
</evidence>
<keyword evidence="1" id="KW-0472">Membrane</keyword>
<keyword evidence="3" id="KW-1185">Reference proteome</keyword>
<dbReference type="EMBL" id="JAAQTO010000069">
    <property type="protein sequence ID" value="NIC08067.1"/>
    <property type="molecule type" value="Genomic_DNA"/>
</dbReference>
<dbReference type="RefSeq" id="WP_167120284.1">
    <property type="nucleotide sequence ID" value="NZ_JAAQTO010000069.1"/>
</dbReference>
<proteinExistence type="predicted"/>
<evidence type="ECO:0000313" key="2">
    <source>
        <dbReference type="EMBL" id="NIC08067.1"/>
    </source>
</evidence>
<keyword evidence="1" id="KW-1133">Transmembrane helix</keyword>
<reference evidence="2 3" key="1">
    <citation type="submission" date="2020-03" db="EMBL/GenBank/DDBJ databases">
        <title>Identification of Halomonas strains.</title>
        <authorList>
            <person name="Xiao Z."/>
            <person name="Dong F."/>
            <person name="Wang Z."/>
            <person name="Zhao J.-Y."/>
        </authorList>
    </citation>
    <scope>NUCLEOTIDE SEQUENCE [LARGE SCALE GENOMIC DNA]</scope>
    <source>
        <strain evidence="2 3">DX6</strain>
    </source>
</reference>
<dbReference type="Proteomes" id="UP001318321">
    <property type="component" value="Unassembled WGS sequence"/>
</dbReference>
<evidence type="ECO:0000256" key="1">
    <source>
        <dbReference type="SAM" id="Phobius"/>
    </source>
</evidence>
<keyword evidence="1" id="KW-0812">Transmembrane</keyword>
<sequence length="201" mass="22872">MITLTRKAGSEFLGQKGPTIAIVSILAFMAWILLWPLGPNIDMAVGQEPETTRYEESATYSADAAELMRISHELFTRSLSILDNKKYYCLMRTHLDESEVTDTRTFALSRYERLCGIFSDAAALVDTYADRLRDQTRFQPEFYEFTLHARGQEQRIGPFLSVEECSQITARLMQLGEQVFPCLPYVKSRYPLVFDTGAASL</sequence>
<feature type="transmembrane region" description="Helical" evidence="1">
    <location>
        <begin position="20"/>
        <end position="38"/>
    </location>
</feature>
<protein>
    <submittedName>
        <fullName evidence="2">Uncharacterized protein</fullName>
    </submittedName>
</protein>
<name>A0ABX0Q0D7_9GAMM</name>
<accession>A0ABX0Q0D7</accession>
<comment type="caution">
    <text evidence="2">The sequence shown here is derived from an EMBL/GenBank/DDBJ whole genome shotgun (WGS) entry which is preliminary data.</text>
</comment>
<organism evidence="2 3">
    <name type="scientific">Billgrantia bachuensis</name>
    <dbReference type="NCBI Taxonomy" id="2717286"/>
    <lineage>
        <taxon>Bacteria</taxon>
        <taxon>Pseudomonadati</taxon>
        <taxon>Pseudomonadota</taxon>
        <taxon>Gammaproteobacteria</taxon>
        <taxon>Oceanospirillales</taxon>
        <taxon>Halomonadaceae</taxon>
        <taxon>Billgrantia</taxon>
    </lineage>
</organism>